<sequence length="66" mass="7986">MIQCHVSRYLRHSSDHRYERCLTKKCGAVLLRFLMNKEVANHGRDQISEVTSYRDKWRQNFLPLLH</sequence>
<gene>
    <name evidence="1" type="ORF">L798_14413</name>
</gene>
<accession>A0A067QPW5</accession>
<keyword evidence="2" id="KW-1185">Reference proteome</keyword>
<organism evidence="1 2">
    <name type="scientific">Zootermopsis nevadensis</name>
    <name type="common">Dampwood termite</name>
    <dbReference type="NCBI Taxonomy" id="136037"/>
    <lineage>
        <taxon>Eukaryota</taxon>
        <taxon>Metazoa</taxon>
        <taxon>Ecdysozoa</taxon>
        <taxon>Arthropoda</taxon>
        <taxon>Hexapoda</taxon>
        <taxon>Insecta</taxon>
        <taxon>Pterygota</taxon>
        <taxon>Neoptera</taxon>
        <taxon>Polyneoptera</taxon>
        <taxon>Dictyoptera</taxon>
        <taxon>Blattodea</taxon>
        <taxon>Blattoidea</taxon>
        <taxon>Termitoidae</taxon>
        <taxon>Termopsidae</taxon>
        <taxon>Zootermopsis</taxon>
    </lineage>
</organism>
<dbReference type="Proteomes" id="UP000027135">
    <property type="component" value="Unassembled WGS sequence"/>
</dbReference>
<dbReference type="EMBL" id="KK853094">
    <property type="protein sequence ID" value="KDR11502.1"/>
    <property type="molecule type" value="Genomic_DNA"/>
</dbReference>
<protein>
    <submittedName>
        <fullName evidence="1">Uncharacterized protein</fullName>
    </submittedName>
</protein>
<reference evidence="1 2" key="1">
    <citation type="journal article" date="2014" name="Nat. Commun.">
        <title>Molecular traces of alternative social organization in a termite genome.</title>
        <authorList>
            <person name="Terrapon N."/>
            <person name="Li C."/>
            <person name="Robertson H.M."/>
            <person name="Ji L."/>
            <person name="Meng X."/>
            <person name="Booth W."/>
            <person name="Chen Z."/>
            <person name="Childers C.P."/>
            <person name="Glastad K.M."/>
            <person name="Gokhale K."/>
            <person name="Gowin J."/>
            <person name="Gronenberg W."/>
            <person name="Hermansen R.A."/>
            <person name="Hu H."/>
            <person name="Hunt B.G."/>
            <person name="Huylmans A.K."/>
            <person name="Khalil S.M."/>
            <person name="Mitchell R.D."/>
            <person name="Munoz-Torres M.C."/>
            <person name="Mustard J.A."/>
            <person name="Pan H."/>
            <person name="Reese J.T."/>
            <person name="Scharf M.E."/>
            <person name="Sun F."/>
            <person name="Vogel H."/>
            <person name="Xiao J."/>
            <person name="Yang W."/>
            <person name="Yang Z."/>
            <person name="Yang Z."/>
            <person name="Zhou J."/>
            <person name="Zhu J."/>
            <person name="Brent C.S."/>
            <person name="Elsik C.G."/>
            <person name="Goodisman M.A."/>
            <person name="Liberles D.A."/>
            <person name="Roe R.M."/>
            <person name="Vargo E.L."/>
            <person name="Vilcinskas A."/>
            <person name="Wang J."/>
            <person name="Bornberg-Bauer E."/>
            <person name="Korb J."/>
            <person name="Zhang G."/>
            <person name="Liebig J."/>
        </authorList>
    </citation>
    <scope>NUCLEOTIDE SEQUENCE [LARGE SCALE GENOMIC DNA]</scope>
    <source>
        <tissue evidence="1">Whole organism</tissue>
    </source>
</reference>
<evidence type="ECO:0000313" key="2">
    <source>
        <dbReference type="Proteomes" id="UP000027135"/>
    </source>
</evidence>
<dbReference type="AlphaFoldDB" id="A0A067QPW5"/>
<evidence type="ECO:0000313" key="1">
    <source>
        <dbReference type="EMBL" id="KDR11502.1"/>
    </source>
</evidence>
<dbReference type="InParanoid" id="A0A067QPW5"/>
<name>A0A067QPW5_ZOONE</name>
<proteinExistence type="predicted"/>